<dbReference type="GO" id="GO:0036465">
    <property type="term" value="P:synaptic vesicle recycling"/>
    <property type="evidence" value="ECO:0007669"/>
    <property type="project" value="TreeGrafter"/>
</dbReference>
<accession>A0A5B7J8H6</accession>
<dbReference type="InterPro" id="IPR022018">
    <property type="entry name" value="GIT1_C"/>
</dbReference>
<evidence type="ECO:0000313" key="2">
    <source>
        <dbReference type="EMBL" id="MPC89767.1"/>
    </source>
</evidence>
<reference evidence="2 3" key="1">
    <citation type="submission" date="2019-05" db="EMBL/GenBank/DDBJ databases">
        <title>Another draft genome of Portunus trituberculatus and its Hox gene families provides insights of decapod evolution.</title>
        <authorList>
            <person name="Jeong J.-H."/>
            <person name="Song I."/>
            <person name="Kim S."/>
            <person name="Choi T."/>
            <person name="Kim D."/>
            <person name="Ryu S."/>
            <person name="Kim W."/>
        </authorList>
    </citation>
    <scope>NUCLEOTIDE SEQUENCE [LARGE SCALE GENOMIC DNA]</scope>
    <source>
        <tissue evidence="2">Muscle</tissue>
    </source>
</reference>
<dbReference type="GO" id="GO:0007420">
    <property type="term" value="P:brain development"/>
    <property type="evidence" value="ECO:0007669"/>
    <property type="project" value="InterPro"/>
</dbReference>
<protein>
    <submittedName>
        <fullName evidence="2">ARF GTPase-activating protein GIT2</fullName>
    </submittedName>
</protein>
<dbReference type="Proteomes" id="UP000324222">
    <property type="component" value="Unassembled WGS sequence"/>
</dbReference>
<organism evidence="2 3">
    <name type="scientific">Portunus trituberculatus</name>
    <name type="common">Swimming crab</name>
    <name type="synonym">Neptunus trituberculatus</name>
    <dbReference type="NCBI Taxonomy" id="210409"/>
    <lineage>
        <taxon>Eukaryota</taxon>
        <taxon>Metazoa</taxon>
        <taxon>Ecdysozoa</taxon>
        <taxon>Arthropoda</taxon>
        <taxon>Crustacea</taxon>
        <taxon>Multicrustacea</taxon>
        <taxon>Malacostraca</taxon>
        <taxon>Eumalacostraca</taxon>
        <taxon>Eucarida</taxon>
        <taxon>Decapoda</taxon>
        <taxon>Pleocyemata</taxon>
        <taxon>Brachyura</taxon>
        <taxon>Eubrachyura</taxon>
        <taxon>Portunoidea</taxon>
        <taxon>Portunidae</taxon>
        <taxon>Portuninae</taxon>
        <taxon>Portunus</taxon>
    </lineage>
</organism>
<gene>
    <name evidence="2" type="primary">Git2_0</name>
    <name evidence="2" type="ORF">E2C01_084726</name>
</gene>
<dbReference type="GO" id="GO:0005096">
    <property type="term" value="F:GTPase activator activity"/>
    <property type="evidence" value="ECO:0007669"/>
    <property type="project" value="InterPro"/>
</dbReference>
<comment type="caution">
    <text evidence="2">The sequence shown here is derived from an EMBL/GenBank/DDBJ whole genome shotgun (WGS) entry which is preliminary data.</text>
</comment>
<dbReference type="PANTHER" id="PTHR46097">
    <property type="entry name" value="G PROTEIN-COUPLED RECEPTOR KINASE INTERACTING ARFGAP"/>
    <property type="match status" value="1"/>
</dbReference>
<dbReference type="AlphaFoldDB" id="A0A5B7J8H6"/>
<dbReference type="PANTHER" id="PTHR46097:SF3">
    <property type="entry name" value="ARF GTPASE-ACTIVATING PROTEIN GIT"/>
    <property type="match status" value="1"/>
</dbReference>
<dbReference type="EMBL" id="VSRR010082102">
    <property type="protein sequence ID" value="MPC89767.1"/>
    <property type="molecule type" value="Genomic_DNA"/>
</dbReference>
<dbReference type="GO" id="GO:0008277">
    <property type="term" value="P:regulation of G protein-coupled receptor signaling pathway"/>
    <property type="evidence" value="ECO:0007669"/>
    <property type="project" value="TreeGrafter"/>
</dbReference>
<sequence length="65" mass="7189">MQGALRQLVNSASRLLSECHSHALSHTHTLDPKFVTQQVIQCAYDIAKGAKVLVTHFHLAIPIDQ</sequence>
<dbReference type="GO" id="GO:0031267">
    <property type="term" value="F:small GTPase binding"/>
    <property type="evidence" value="ECO:0007669"/>
    <property type="project" value="TreeGrafter"/>
</dbReference>
<dbReference type="Gene3D" id="1.20.120.330">
    <property type="entry name" value="Nucleotidyltransferases domain 2"/>
    <property type="match status" value="1"/>
</dbReference>
<evidence type="ECO:0000259" key="1">
    <source>
        <dbReference type="Pfam" id="PF12205"/>
    </source>
</evidence>
<feature type="domain" description="ARF GTPase-activating protein GIT1 C-terminal" evidence="1">
    <location>
        <begin position="3"/>
        <end position="58"/>
    </location>
</feature>
<dbReference type="Pfam" id="PF12205">
    <property type="entry name" value="GIT1_C"/>
    <property type="match status" value="1"/>
</dbReference>
<proteinExistence type="predicted"/>
<dbReference type="GO" id="GO:0032012">
    <property type="term" value="P:regulation of ARF protein signal transduction"/>
    <property type="evidence" value="ECO:0007669"/>
    <property type="project" value="InterPro"/>
</dbReference>
<dbReference type="InterPro" id="IPR047161">
    <property type="entry name" value="GIT-like"/>
</dbReference>
<dbReference type="GO" id="GO:0098793">
    <property type="term" value="C:presynapse"/>
    <property type="evidence" value="ECO:0007669"/>
    <property type="project" value="GOC"/>
</dbReference>
<name>A0A5B7J8H6_PORTR</name>
<keyword evidence="3" id="KW-1185">Reference proteome</keyword>
<evidence type="ECO:0000313" key="3">
    <source>
        <dbReference type="Proteomes" id="UP000324222"/>
    </source>
</evidence>